<dbReference type="OrthoDB" id="4153866at2759"/>
<dbReference type="PANTHER" id="PTHR31571:SF1">
    <property type="entry name" value="ALTERED INHERITANCE OF MITOCHONDRIA PROTEIN 6"/>
    <property type="match status" value="1"/>
</dbReference>
<dbReference type="GO" id="GO:0006629">
    <property type="term" value="P:lipid metabolic process"/>
    <property type="evidence" value="ECO:0007669"/>
    <property type="project" value="InterPro"/>
</dbReference>
<dbReference type="InterPro" id="IPR051236">
    <property type="entry name" value="HAT_RTT109-like"/>
</dbReference>
<dbReference type="InterPro" id="IPR017946">
    <property type="entry name" value="PLC-like_Pdiesterase_TIM-brl"/>
</dbReference>
<gene>
    <name evidence="3" type="ORF">EPUS_00573</name>
</gene>
<evidence type="ECO:0000313" key="4">
    <source>
        <dbReference type="Proteomes" id="UP000019373"/>
    </source>
</evidence>
<evidence type="ECO:0000256" key="2">
    <source>
        <dbReference type="ARBA" id="ARBA00014286"/>
    </source>
</evidence>
<name>U1HR49_ENDPU</name>
<evidence type="ECO:0000313" key="3">
    <source>
        <dbReference type="EMBL" id="ERF71584.1"/>
    </source>
</evidence>
<organism evidence="3 4">
    <name type="scientific">Endocarpon pusillum (strain Z07020 / HMAS-L-300199)</name>
    <name type="common">Lichen-forming fungus</name>
    <dbReference type="NCBI Taxonomy" id="1263415"/>
    <lineage>
        <taxon>Eukaryota</taxon>
        <taxon>Fungi</taxon>
        <taxon>Dikarya</taxon>
        <taxon>Ascomycota</taxon>
        <taxon>Pezizomycotina</taxon>
        <taxon>Eurotiomycetes</taxon>
        <taxon>Chaetothyriomycetidae</taxon>
        <taxon>Verrucariales</taxon>
        <taxon>Verrucariaceae</taxon>
        <taxon>Endocarpon</taxon>
    </lineage>
</organism>
<dbReference type="AlphaFoldDB" id="U1HR49"/>
<dbReference type="GeneID" id="19235634"/>
<dbReference type="Proteomes" id="UP000019373">
    <property type="component" value="Unassembled WGS sequence"/>
</dbReference>
<comment type="similarity">
    <text evidence="1">Belongs to the AIM6 family.</text>
</comment>
<reference evidence="4" key="1">
    <citation type="journal article" date="2014" name="BMC Genomics">
        <title>Genome characteristics reveal the impact of lichenization on lichen-forming fungus Endocarpon pusillum Hedwig (Verrucariales, Ascomycota).</title>
        <authorList>
            <person name="Wang Y.-Y."/>
            <person name="Liu B."/>
            <person name="Zhang X.-Y."/>
            <person name="Zhou Q.-M."/>
            <person name="Zhang T."/>
            <person name="Li H."/>
            <person name="Yu Y.-F."/>
            <person name="Zhang X.-L."/>
            <person name="Hao X.-Y."/>
            <person name="Wang M."/>
            <person name="Wang L."/>
            <person name="Wei J.-C."/>
        </authorList>
    </citation>
    <scope>NUCLEOTIDE SEQUENCE [LARGE SCALE GENOMIC DNA]</scope>
    <source>
        <strain evidence="4">Z07020 / HMAS-L-300199</strain>
    </source>
</reference>
<accession>U1HR49</accession>
<dbReference type="HOGENOM" id="CLU_031561_2_0_1"/>
<dbReference type="OMA" id="HWGCTGV"/>
<dbReference type="EMBL" id="KE721204">
    <property type="protein sequence ID" value="ERF71584.1"/>
    <property type="molecule type" value="Genomic_DNA"/>
</dbReference>
<dbReference type="SUPFAM" id="SSF51695">
    <property type="entry name" value="PLC-like phosphodiesterases"/>
    <property type="match status" value="1"/>
</dbReference>
<evidence type="ECO:0000256" key="1">
    <source>
        <dbReference type="ARBA" id="ARBA00008858"/>
    </source>
</evidence>
<protein>
    <recommendedName>
        <fullName evidence="2">Altered inheritance of mitochondria protein 6</fullName>
    </recommendedName>
</protein>
<keyword evidence="4" id="KW-1185">Reference proteome</keyword>
<dbReference type="eggNOG" id="ENOG502QVA8">
    <property type="taxonomic scope" value="Eukaryota"/>
</dbReference>
<dbReference type="GO" id="GO:0008081">
    <property type="term" value="F:phosphoric diester hydrolase activity"/>
    <property type="evidence" value="ECO:0007669"/>
    <property type="project" value="InterPro"/>
</dbReference>
<dbReference type="RefSeq" id="XP_007802793.1">
    <property type="nucleotide sequence ID" value="XM_007804602.1"/>
</dbReference>
<sequence>MTSRDNPPTFSGGHSPKLHNEPLLGRRIDDERLGVIQFVSLSFLTLAAIFPNQAAYIVDHWGDPSKTAQGLLHWPTDFSRDIQPVPCHSHNDYWRKVPVYSALQAGCIGVEADLWLVDDDLYVGHSTSALTSNRTFRSLYINPLLDILTKQNPTTKFHPNRDSTLNGVFDTDPAQTLVLLIDFKSNGHTLWPYVQAQLDPLRQADYLTYFDGTSRIERPITAVATGNAPFDLLTSNSTYRDIFFDAPLDKMSVEVPSSGQESKQGASGNAPADASLYNPTNSYYASTSFDASIGTVWSHPSTIQLENIRAQVRGAHNQGLKARYWETPFWPRGLRDHVWNVLIEEGVDILNVDDLKAATQGTWGKWR</sequence>
<proteinExistence type="inferred from homology"/>
<dbReference type="PANTHER" id="PTHR31571">
    <property type="entry name" value="ALTERED INHERITANCE OF MITOCHONDRIA PROTEIN 6"/>
    <property type="match status" value="1"/>
</dbReference>